<keyword evidence="3" id="KW-0862">Zinc</keyword>
<reference evidence="7" key="1">
    <citation type="journal article" date="2020" name="Stud. Mycol.">
        <title>101 Dothideomycetes genomes: a test case for predicting lifestyles and emergence of pathogens.</title>
        <authorList>
            <person name="Haridas S."/>
            <person name="Albert R."/>
            <person name="Binder M."/>
            <person name="Bloem J."/>
            <person name="Labutti K."/>
            <person name="Salamov A."/>
            <person name="Andreopoulos B."/>
            <person name="Baker S."/>
            <person name="Barry K."/>
            <person name="Bills G."/>
            <person name="Bluhm B."/>
            <person name="Cannon C."/>
            <person name="Castanera R."/>
            <person name="Culley D."/>
            <person name="Daum C."/>
            <person name="Ezra D."/>
            <person name="Gonzalez J."/>
            <person name="Henrissat B."/>
            <person name="Kuo A."/>
            <person name="Liang C."/>
            <person name="Lipzen A."/>
            <person name="Lutzoni F."/>
            <person name="Magnuson J."/>
            <person name="Mondo S."/>
            <person name="Nolan M."/>
            <person name="Ohm R."/>
            <person name="Pangilinan J."/>
            <person name="Park H.-J."/>
            <person name="Ramirez L."/>
            <person name="Alfaro M."/>
            <person name="Sun H."/>
            <person name="Tritt A."/>
            <person name="Yoshinaga Y."/>
            <person name="Zwiers L.-H."/>
            <person name="Turgeon B."/>
            <person name="Goodwin S."/>
            <person name="Spatafora J."/>
            <person name="Crous P."/>
            <person name="Grigoriev I."/>
        </authorList>
    </citation>
    <scope>NUCLEOTIDE SEQUENCE</scope>
    <source>
        <strain evidence="7">CBS 133067</strain>
    </source>
</reference>
<keyword evidence="8" id="KW-1185">Reference proteome</keyword>
<keyword evidence="2 4" id="KW-0863">Zinc-finger</keyword>
<feature type="domain" description="MYND-type" evidence="6">
    <location>
        <begin position="58"/>
        <end position="97"/>
    </location>
</feature>
<sequence length="477" mass="53543">MEAMVDQLTLAIDQRQPWARELLADLLTQTVEHINEPLKQFRALPDSDKCPREEQRGCAVCATTDLPKNSSCPQCDYIDYCSTTCQKLDWKLHKPLCKSLKDFKEVPQGYIRAILFPEEKRDPQWVFLKIKDTNHKEVDINAIRRELKAREMTDAKAVATAFVLRKNQALQRDIGTPIYCWFRGPQDTRTLCPVNQSIFKATNGLCLVQRGGPYLFHAGYGRDLNPRDYKHVVDWLTCNTPETCADWSGLQINQTPTGAGDDQENDAAPSAPAPPSAPFTRLGDDQSPGLRYHGVRINNKGDRALSNAGIYEQITAPACHPMFNVQASQILGVSLKLGLPLRIWALLPDPASWKSDDDLRNSEAADLIYSETSSDKARLWAGRLPWSGQIRSVVLFREDGKALRTQDVEALCAFLEVGTNGWASAMANREVPTLEETMAGGFETSGLKQEFLEFFKTYSEKRASVEKWKGVVSPYDL</sequence>
<proteinExistence type="predicted"/>
<dbReference type="EMBL" id="ML978123">
    <property type="protein sequence ID" value="KAF2102322.1"/>
    <property type="molecule type" value="Genomic_DNA"/>
</dbReference>
<dbReference type="SUPFAM" id="SSF144232">
    <property type="entry name" value="HIT/MYND zinc finger-like"/>
    <property type="match status" value="1"/>
</dbReference>
<dbReference type="OrthoDB" id="437457at2759"/>
<evidence type="ECO:0000256" key="5">
    <source>
        <dbReference type="SAM" id="MobiDB-lite"/>
    </source>
</evidence>
<dbReference type="GO" id="GO:0008270">
    <property type="term" value="F:zinc ion binding"/>
    <property type="evidence" value="ECO:0007669"/>
    <property type="project" value="UniProtKB-KW"/>
</dbReference>
<comment type="caution">
    <text evidence="7">The sequence shown here is derived from an EMBL/GenBank/DDBJ whole genome shotgun (WGS) entry which is preliminary data.</text>
</comment>
<name>A0A9P4IM70_9PEZI</name>
<evidence type="ECO:0000313" key="7">
    <source>
        <dbReference type="EMBL" id="KAF2102322.1"/>
    </source>
</evidence>
<dbReference type="AlphaFoldDB" id="A0A9P4IM70"/>
<evidence type="ECO:0000256" key="1">
    <source>
        <dbReference type="ARBA" id="ARBA00022723"/>
    </source>
</evidence>
<dbReference type="InterPro" id="IPR002893">
    <property type="entry name" value="Znf_MYND"/>
</dbReference>
<dbReference type="Proteomes" id="UP000799772">
    <property type="component" value="Unassembled WGS sequence"/>
</dbReference>
<gene>
    <name evidence="7" type="ORF">NA57DRAFT_54238</name>
</gene>
<dbReference type="PROSITE" id="PS50865">
    <property type="entry name" value="ZF_MYND_2"/>
    <property type="match status" value="1"/>
</dbReference>
<evidence type="ECO:0000256" key="3">
    <source>
        <dbReference type="ARBA" id="ARBA00022833"/>
    </source>
</evidence>
<dbReference type="Pfam" id="PF01753">
    <property type="entry name" value="zf-MYND"/>
    <property type="match status" value="1"/>
</dbReference>
<evidence type="ECO:0000256" key="4">
    <source>
        <dbReference type="PROSITE-ProRule" id="PRU00134"/>
    </source>
</evidence>
<accession>A0A9P4IM70</accession>
<evidence type="ECO:0000256" key="2">
    <source>
        <dbReference type="ARBA" id="ARBA00022771"/>
    </source>
</evidence>
<dbReference type="Gene3D" id="6.10.140.2220">
    <property type="match status" value="1"/>
</dbReference>
<feature type="region of interest" description="Disordered" evidence="5">
    <location>
        <begin position="249"/>
        <end position="285"/>
    </location>
</feature>
<keyword evidence="1" id="KW-0479">Metal-binding</keyword>
<organism evidence="7 8">
    <name type="scientific">Rhizodiscina lignyota</name>
    <dbReference type="NCBI Taxonomy" id="1504668"/>
    <lineage>
        <taxon>Eukaryota</taxon>
        <taxon>Fungi</taxon>
        <taxon>Dikarya</taxon>
        <taxon>Ascomycota</taxon>
        <taxon>Pezizomycotina</taxon>
        <taxon>Dothideomycetes</taxon>
        <taxon>Pleosporomycetidae</taxon>
        <taxon>Aulographales</taxon>
        <taxon>Rhizodiscinaceae</taxon>
        <taxon>Rhizodiscina</taxon>
    </lineage>
</organism>
<protein>
    <recommendedName>
        <fullName evidence="6">MYND-type domain-containing protein</fullName>
    </recommendedName>
</protein>
<dbReference type="PROSITE" id="PS01360">
    <property type="entry name" value="ZF_MYND_1"/>
    <property type="match status" value="1"/>
</dbReference>
<evidence type="ECO:0000259" key="6">
    <source>
        <dbReference type="PROSITE" id="PS50865"/>
    </source>
</evidence>
<evidence type="ECO:0000313" key="8">
    <source>
        <dbReference type="Proteomes" id="UP000799772"/>
    </source>
</evidence>